<reference evidence="3" key="1">
    <citation type="journal article" date="2019" name="Int. J. Syst. Evol. Microbiol.">
        <title>The Global Catalogue of Microorganisms (GCM) 10K type strain sequencing project: providing services to taxonomists for standard genome sequencing and annotation.</title>
        <authorList>
            <consortium name="The Broad Institute Genomics Platform"/>
            <consortium name="The Broad Institute Genome Sequencing Center for Infectious Disease"/>
            <person name="Wu L."/>
            <person name="Ma J."/>
        </authorList>
    </citation>
    <scope>NUCLEOTIDE SEQUENCE [LARGE SCALE GENOMIC DNA]</scope>
    <source>
        <strain evidence="3">CGMCC 1.12778</strain>
    </source>
</reference>
<proteinExistence type="predicted"/>
<accession>A0ABQ2AKI0</accession>
<name>A0ABQ2AKI0_9MICC</name>
<sequence length="92" mass="9518">MIRGGPGDAQQLVHGEVSDSVDPFNEGFEQPTVTLAVRAQALSCSGEAAVSDPSCVCVHCMGVGDFGNPELNALFKFKGPEERAGKGHGVDS</sequence>
<keyword evidence="3" id="KW-1185">Reference proteome</keyword>
<organism evidence="2 3">
    <name type="scientific">Arthrobacter liuii</name>
    <dbReference type="NCBI Taxonomy" id="1476996"/>
    <lineage>
        <taxon>Bacteria</taxon>
        <taxon>Bacillati</taxon>
        <taxon>Actinomycetota</taxon>
        <taxon>Actinomycetes</taxon>
        <taxon>Micrococcales</taxon>
        <taxon>Micrococcaceae</taxon>
        <taxon>Arthrobacter</taxon>
    </lineage>
</organism>
<protein>
    <submittedName>
        <fullName evidence="2">Uncharacterized protein</fullName>
    </submittedName>
</protein>
<evidence type="ECO:0000256" key="1">
    <source>
        <dbReference type="SAM" id="MobiDB-lite"/>
    </source>
</evidence>
<comment type="caution">
    <text evidence="2">The sequence shown here is derived from an EMBL/GenBank/DDBJ whole genome shotgun (WGS) entry which is preliminary data.</text>
</comment>
<evidence type="ECO:0000313" key="2">
    <source>
        <dbReference type="EMBL" id="GGH91594.1"/>
    </source>
</evidence>
<dbReference type="Proteomes" id="UP000643279">
    <property type="component" value="Unassembled WGS sequence"/>
</dbReference>
<gene>
    <name evidence="2" type="ORF">GCM10007170_08110</name>
</gene>
<evidence type="ECO:0000313" key="3">
    <source>
        <dbReference type="Proteomes" id="UP000643279"/>
    </source>
</evidence>
<dbReference type="EMBL" id="BMFW01000003">
    <property type="protein sequence ID" value="GGH91594.1"/>
    <property type="molecule type" value="Genomic_DNA"/>
</dbReference>
<feature type="region of interest" description="Disordered" evidence="1">
    <location>
        <begin position="1"/>
        <end position="25"/>
    </location>
</feature>